<name>A0A0K9NHG9_ZOSMR</name>
<dbReference type="PANTHER" id="PTHR21193">
    <property type="entry name" value="OXIDOREDUCTASE-LIKE DOMAIN-CONTAINING PROTEIN 1"/>
    <property type="match status" value="1"/>
</dbReference>
<keyword evidence="3" id="KW-1185">Reference proteome</keyword>
<evidence type="ECO:0000313" key="2">
    <source>
        <dbReference type="EMBL" id="KMZ56073.1"/>
    </source>
</evidence>
<dbReference type="AlphaFoldDB" id="A0A0K9NHG9"/>
<dbReference type="InterPro" id="IPR019180">
    <property type="entry name" value="Oxidoreductase-like_N"/>
</dbReference>
<dbReference type="STRING" id="29655.A0A0K9NHG9"/>
<organism evidence="2 3">
    <name type="scientific">Zostera marina</name>
    <name type="common">Eelgrass</name>
    <dbReference type="NCBI Taxonomy" id="29655"/>
    <lineage>
        <taxon>Eukaryota</taxon>
        <taxon>Viridiplantae</taxon>
        <taxon>Streptophyta</taxon>
        <taxon>Embryophyta</taxon>
        <taxon>Tracheophyta</taxon>
        <taxon>Spermatophyta</taxon>
        <taxon>Magnoliopsida</taxon>
        <taxon>Liliopsida</taxon>
        <taxon>Zosteraceae</taxon>
        <taxon>Zostera</taxon>
    </lineage>
</organism>
<evidence type="ECO:0000313" key="3">
    <source>
        <dbReference type="Proteomes" id="UP000036987"/>
    </source>
</evidence>
<dbReference type="PANTHER" id="PTHR21193:SF3">
    <property type="entry name" value="OXIDOREDUCTASE-LIKE DOMAIN-CONTAINING PROTEIN 1"/>
    <property type="match status" value="1"/>
</dbReference>
<gene>
    <name evidence="2" type="ORF">ZOSMA_99G00030</name>
</gene>
<dbReference type="EMBL" id="LFYR01002227">
    <property type="protein sequence ID" value="KMZ56073.1"/>
    <property type="molecule type" value="Genomic_DNA"/>
</dbReference>
<feature type="domain" description="Oxidoreductase-like" evidence="1">
    <location>
        <begin position="109"/>
        <end position="147"/>
    </location>
</feature>
<evidence type="ECO:0000259" key="1">
    <source>
        <dbReference type="Pfam" id="PF09791"/>
    </source>
</evidence>
<comment type="caution">
    <text evidence="2">The sequence shown here is derived from an EMBL/GenBank/DDBJ whole genome shotgun (WGS) entry which is preliminary data.</text>
</comment>
<dbReference type="InterPro" id="IPR039251">
    <property type="entry name" value="OXLD1"/>
</dbReference>
<dbReference type="Proteomes" id="UP000036987">
    <property type="component" value="Unassembled WGS sequence"/>
</dbReference>
<protein>
    <recommendedName>
        <fullName evidence="1">Oxidoreductase-like domain-containing protein</fullName>
    </recommendedName>
</protein>
<dbReference type="Pfam" id="PF09791">
    <property type="entry name" value="Oxidored-like"/>
    <property type="match status" value="1"/>
</dbReference>
<proteinExistence type="predicted"/>
<accession>A0A0K9NHG9</accession>
<sequence length="164" mass="18370">MDETGFIRIIYPYPIVRRGQKGKSNLVPATGNKNTYRQPCGMVFFPLCSSSPAAFAIFEIIRFSPRRPFLEPGIIIWRASLSCSMSTMEGKEKKTLVPIEQSERKSCVPQPTPPEKPLPGDCCGSGCVRCVWDLYYEGLEEYNSLLSNIDTSVEQTTETNCKSN</sequence>
<reference evidence="3" key="1">
    <citation type="journal article" date="2016" name="Nature">
        <title>The genome of the seagrass Zostera marina reveals angiosperm adaptation to the sea.</title>
        <authorList>
            <person name="Olsen J.L."/>
            <person name="Rouze P."/>
            <person name="Verhelst B."/>
            <person name="Lin Y.-C."/>
            <person name="Bayer T."/>
            <person name="Collen J."/>
            <person name="Dattolo E."/>
            <person name="De Paoli E."/>
            <person name="Dittami S."/>
            <person name="Maumus F."/>
            <person name="Michel G."/>
            <person name="Kersting A."/>
            <person name="Lauritano C."/>
            <person name="Lohaus R."/>
            <person name="Toepel M."/>
            <person name="Tonon T."/>
            <person name="Vanneste K."/>
            <person name="Amirebrahimi M."/>
            <person name="Brakel J."/>
            <person name="Bostroem C."/>
            <person name="Chovatia M."/>
            <person name="Grimwood J."/>
            <person name="Jenkins J.W."/>
            <person name="Jueterbock A."/>
            <person name="Mraz A."/>
            <person name="Stam W.T."/>
            <person name="Tice H."/>
            <person name="Bornberg-Bauer E."/>
            <person name="Green P.J."/>
            <person name="Pearson G.A."/>
            <person name="Procaccini G."/>
            <person name="Duarte C.M."/>
            <person name="Schmutz J."/>
            <person name="Reusch T.B.H."/>
            <person name="Van de Peer Y."/>
        </authorList>
    </citation>
    <scope>NUCLEOTIDE SEQUENCE [LARGE SCALE GENOMIC DNA]</scope>
    <source>
        <strain evidence="3">cv. Finnish</strain>
    </source>
</reference>
<dbReference type="OrthoDB" id="786675at2759"/>